<name>A0A0R3UB42_MESCO</name>
<gene>
    <name evidence="2" type="ORF">MCOS_LOCUS4141</name>
</gene>
<keyword evidence="3" id="KW-1185">Reference proteome</keyword>
<proteinExistence type="predicted"/>
<evidence type="ECO:0000313" key="2">
    <source>
        <dbReference type="EMBL" id="VDD78138.1"/>
    </source>
</evidence>
<dbReference type="AlphaFoldDB" id="A0A0R3UB42"/>
<protein>
    <submittedName>
        <fullName evidence="2 4">Uncharacterized protein</fullName>
    </submittedName>
</protein>
<evidence type="ECO:0000313" key="4">
    <source>
        <dbReference type="WBParaSite" id="MCOS_0000414001-mRNA-1"/>
    </source>
</evidence>
<dbReference type="WBParaSite" id="MCOS_0000414001-mRNA-1">
    <property type="protein sequence ID" value="MCOS_0000414001-mRNA-1"/>
    <property type="gene ID" value="MCOS_0000414001"/>
</dbReference>
<evidence type="ECO:0000256" key="1">
    <source>
        <dbReference type="SAM" id="MobiDB-lite"/>
    </source>
</evidence>
<dbReference type="EMBL" id="UXSR01001317">
    <property type="protein sequence ID" value="VDD78138.1"/>
    <property type="molecule type" value="Genomic_DNA"/>
</dbReference>
<feature type="region of interest" description="Disordered" evidence="1">
    <location>
        <begin position="1"/>
        <end position="46"/>
    </location>
</feature>
<reference evidence="2 3" key="2">
    <citation type="submission" date="2018-10" db="EMBL/GenBank/DDBJ databases">
        <authorList>
            <consortium name="Pathogen Informatics"/>
        </authorList>
    </citation>
    <scope>NUCLEOTIDE SEQUENCE [LARGE SCALE GENOMIC DNA]</scope>
</reference>
<accession>A0A0R3UB42</accession>
<reference evidence="4" key="1">
    <citation type="submission" date="2017-02" db="UniProtKB">
        <authorList>
            <consortium name="WormBaseParasite"/>
        </authorList>
    </citation>
    <scope>IDENTIFICATION</scope>
</reference>
<feature type="compositionally biased region" description="Gly residues" evidence="1">
    <location>
        <begin position="23"/>
        <end position="32"/>
    </location>
</feature>
<sequence length="46" mass="4501">MTSSLRAPLEALKIPGKINTTGDDGGGGGGKGGSDDGSTSLQRARL</sequence>
<evidence type="ECO:0000313" key="3">
    <source>
        <dbReference type="Proteomes" id="UP000267029"/>
    </source>
</evidence>
<organism evidence="4">
    <name type="scientific">Mesocestoides corti</name>
    <name type="common">Flatworm</name>
    <dbReference type="NCBI Taxonomy" id="53468"/>
    <lineage>
        <taxon>Eukaryota</taxon>
        <taxon>Metazoa</taxon>
        <taxon>Spiralia</taxon>
        <taxon>Lophotrochozoa</taxon>
        <taxon>Platyhelminthes</taxon>
        <taxon>Cestoda</taxon>
        <taxon>Eucestoda</taxon>
        <taxon>Cyclophyllidea</taxon>
        <taxon>Mesocestoididae</taxon>
        <taxon>Mesocestoides</taxon>
    </lineage>
</organism>
<dbReference type="Proteomes" id="UP000267029">
    <property type="component" value="Unassembled WGS sequence"/>
</dbReference>